<organism evidence="1 2">
    <name type="scientific">Actinomadura rayongensis</name>
    <dbReference type="NCBI Taxonomy" id="1429076"/>
    <lineage>
        <taxon>Bacteria</taxon>
        <taxon>Bacillati</taxon>
        <taxon>Actinomycetota</taxon>
        <taxon>Actinomycetes</taxon>
        <taxon>Streptosporangiales</taxon>
        <taxon>Thermomonosporaceae</taxon>
        <taxon>Actinomadura</taxon>
    </lineage>
</organism>
<dbReference type="Proteomes" id="UP000431901">
    <property type="component" value="Unassembled WGS sequence"/>
</dbReference>
<sequence length="131" mass="14682">MATYRLGVSPVTRKLRPARGVGVVGLCWKHDREFGVNVERLVAGLLDEAAFDAYREKEDADAVMGFSWVEFQRYAHRGAVFASPVRNARSRFTGCVSFDVAHGYDDLDVQRVWHVLNSLSFVLGQDGFENA</sequence>
<accession>A0A6I4W2Q0</accession>
<name>A0A6I4W2Q0_9ACTN</name>
<dbReference type="AlphaFoldDB" id="A0A6I4W2Q0"/>
<dbReference type="OrthoDB" id="5189994at2"/>
<proteinExistence type="predicted"/>
<comment type="caution">
    <text evidence="1">The sequence shown here is derived from an EMBL/GenBank/DDBJ whole genome shotgun (WGS) entry which is preliminary data.</text>
</comment>
<dbReference type="RefSeq" id="WP_161101876.1">
    <property type="nucleotide sequence ID" value="NZ_JBHLYI010000005.1"/>
</dbReference>
<reference evidence="1 2" key="1">
    <citation type="submission" date="2019-12" db="EMBL/GenBank/DDBJ databases">
        <title>Nocardia macrotermitis sp. nov. and Nocardia aurantia sp. nov., isolated from the gut of the fungus growing-termite Macrotermes natalensis.</title>
        <authorList>
            <person name="Christine B."/>
            <person name="Rene B."/>
        </authorList>
    </citation>
    <scope>NUCLEOTIDE SEQUENCE [LARGE SCALE GENOMIC DNA]</scope>
    <source>
        <strain evidence="1 2">DSM 102126</strain>
    </source>
</reference>
<dbReference type="EMBL" id="WUTW01000001">
    <property type="protein sequence ID" value="MXQ63763.1"/>
    <property type="molecule type" value="Genomic_DNA"/>
</dbReference>
<protein>
    <submittedName>
        <fullName evidence="1">Uncharacterized protein</fullName>
    </submittedName>
</protein>
<evidence type="ECO:0000313" key="2">
    <source>
        <dbReference type="Proteomes" id="UP000431901"/>
    </source>
</evidence>
<gene>
    <name evidence="1" type="ORF">GQ466_06925</name>
</gene>
<evidence type="ECO:0000313" key="1">
    <source>
        <dbReference type="EMBL" id="MXQ63763.1"/>
    </source>
</evidence>
<keyword evidence="2" id="KW-1185">Reference proteome</keyword>